<proteinExistence type="predicted"/>
<evidence type="ECO:0000313" key="3">
    <source>
        <dbReference type="Proteomes" id="UP000231383"/>
    </source>
</evidence>
<evidence type="ECO:0000313" key="2">
    <source>
        <dbReference type="EMBL" id="PJC31595.1"/>
    </source>
</evidence>
<feature type="compositionally biased region" description="Polar residues" evidence="1">
    <location>
        <begin position="8"/>
        <end position="27"/>
    </location>
</feature>
<dbReference type="EMBL" id="PFSC01000108">
    <property type="protein sequence ID" value="PJC31595.1"/>
    <property type="molecule type" value="Genomic_DNA"/>
</dbReference>
<gene>
    <name evidence="2" type="ORF">CO051_03975</name>
</gene>
<dbReference type="Proteomes" id="UP000231383">
    <property type="component" value="Unassembled WGS sequence"/>
</dbReference>
<sequence>MNDDQTQKKQLLSTVASQQSAKPNNHTPVDHLIKQNTQSVTISKEGEPIEIAIEKKEPQEIEFIDTEPEIEDKEVQKFVEVVHDDFEIHPDLKKAGLQSVDHASLDSKHKVQLPISDEKVIEGLHKPVTSSFRWLAEVAMFMLKQAHLTLKQVHGKVIRVLQR</sequence>
<protein>
    <submittedName>
        <fullName evidence="2">Uncharacterized protein</fullName>
    </submittedName>
</protein>
<feature type="region of interest" description="Disordered" evidence="1">
    <location>
        <begin position="1"/>
        <end position="34"/>
    </location>
</feature>
<comment type="caution">
    <text evidence="2">The sequence shown here is derived from an EMBL/GenBank/DDBJ whole genome shotgun (WGS) entry which is preliminary data.</text>
</comment>
<evidence type="ECO:0000256" key="1">
    <source>
        <dbReference type="SAM" id="MobiDB-lite"/>
    </source>
</evidence>
<dbReference type="AlphaFoldDB" id="A0A2M8EYH2"/>
<organism evidence="2 3">
    <name type="scientific">Candidatus Roizmanbacteria bacterium CG_4_9_14_0_2_um_filter_39_13</name>
    <dbReference type="NCBI Taxonomy" id="1974839"/>
    <lineage>
        <taxon>Bacteria</taxon>
        <taxon>Candidatus Roizmaniibacteriota</taxon>
    </lineage>
</organism>
<reference evidence="3" key="1">
    <citation type="submission" date="2017-09" db="EMBL/GenBank/DDBJ databases">
        <title>Depth-based differentiation of microbial function through sediment-hosted aquifers and enrichment of novel symbionts in the deep terrestrial subsurface.</title>
        <authorList>
            <person name="Probst A.J."/>
            <person name="Ladd B."/>
            <person name="Jarett J.K."/>
            <person name="Geller-Mcgrath D.E."/>
            <person name="Sieber C.M.K."/>
            <person name="Emerson J.B."/>
            <person name="Anantharaman K."/>
            <person name="Thomas B.C."/>
            <person name="Malmstrom R."/>
            <person name="Stieglmeier M."/>
            <person name="Klingl A."/>
            <person name="Woyke T."/>
            <person name="Ryan C.M."/>
            <person name="Banfield J.F."/>
        </authorList>
    </citation>
    <scope>NUCLEOTIDE SEQUENCE [LARGE SCALE GENOMIC DNA]</scope>
</reference>
<accession>A0A2M8EYH2</accession>
<name>A0A2M8EYH2_9BACT</name>